<dbReference type="EMBL" id="CAUJNA010001407">
    <property type="protein sequence ID" value="CAJ1386728.1"/>
    <property type="molecule type" value="Genomic_DNA"/>
</dbReference>
<comment type="similarity">
    <text evidence="1">Belongs to the pseudouridine synthase RluA family.</text>
</comment>
<reference evidence="4" key="1">
    <citation type="submission" date="2023-08" db="EMBL/GenBank/DDBJ databases">
        <authorList>
            <person name="Chen Y."/>
            <person name="Shah S."/>
            <person name="Dougan E. K."/>
            <person name="Thang M."/>
            <person name="Chan C."/>
        </authorList>
    </citation>
    <scope>NUCLEOTIDE SEQUENCE</scope>
</reference>
<dbReference type="GO" id="GO:0000455">
    <property type="term" value="P:enzyme-directed rRNA pseudouridine synthesis"/>
    <property type="evidence" value="ECO:0007669"/>
    <property type="project" value="TreeGrafter"/>
</dbReference>
<dbReference type="GO" id="GO:0009982">
    <property type="term" value="F:pseudouridine synthase activity"/>
    <property type="evidence" value="ECO:0007669"/>
    <property type="project" value="InterPro"/>
</dbReference>
<dbReference type="GO" id="GO:0003723">
    <property type="term" value="F:RNA binding"/>
    <property type="evidence" value="ECO:0007669"/>
    <property type="project" value="InterPro"/>
</dbReference>
<dbReference type="SUPFAM" id="SSF55120">
    <property type="entry name" value="Pseudouridine synthase"/>
    <property type="match status" value="1"/>
</dbReference>
<dbReference type="PANTHER" id="PTHR21600">
    <property type="entry name" value="MITOCHONDRIAL RNA PSEUDOURIDINE SYNTHASE"/>
    <property type="match status" value="1"/>
</dbReference>
<accession>A0AA36IFD9</accession>
<dbReference type="CDD" id="cd02869">
    <property type="entry name" value="PseudoU_synth_RluA_like"/>
    <property type="match status" value="1"/>
</dbReference>
<feature type="compositionally biased region" description="Basic residues" evidence="2">
    <location>
        <begin position="336"/>
        <end position="351"/>
    </location>
</feature>
<sequence length="727" mass="81153">MTVAKLVSDFTRELADIVEERCSLIQTFVDEGRAASRDELAKFVFGTAKRIYKQIQPDLESSRKQAWLEAKGMLKDIVDFDVFTPTAFFDPCVKNVLEAKVAEVLRNYHHFILTGVVRTKHLPPKLLGETDEILCVDKPVDFTCGYGANANALLPQVIGAKTATQLLNAAEAAIQIHEYLALKFNYETAVGTREFWKEVEQKKLTMQPCLCGLCEVCACMQAGCCNRLDKETSGVMVAAKTKKGFEEIRKQFQSDHSLDEGGTEKYYFGLARGKVNLPKQQVKQSDDWIHECSGPPSQRRGRVEIALFYDPVTSRSVAWDDGKDYDSMGKNEKGGSKGKGKGQKAGKGRITLLRRVHVDPGGVLDSEDGRPQQGENGRQSAVTLYDPIAWFSDKNNDQYTLLHLQIVTGRRHQIRFHCEQIGHPLLGDCLYGAPQSDRDWAKRVFLHSYQTKFREPFTQRWFEAVSPLPQDLGNVLSDLTLERVKEGCPLFLSRRQHSKLHKVFKTQYDATTKLLRTHAAPKNAQAIMPAAQANGSMNHNGHSVGYKGGSKGNGNSSAGWKDWRWDSSDSWNNWKSDGGSWNAWSSSANANAASANAASAGAPSGGNDDSDDETWGKWTPKDTKKPAETPEPEAKRPRVAVPEPADVAGQVPRTPPELPEPQVQRSQWRRVESTREAGIFYYVNTVTGEKQVEPPPPWERKQSRRDASISYYWNTVTGETSLVKPEV</sequence>
<proteinExistence type="inferred from homology"/>
<evidence type="ECO:0000313" key="4">
    <source>
        <dbReference type="EMBL" id="CAJ1386728.1"/>
    </source>
</evidence>
<dbReference type="AlphaFoldDB" id="A0AA36IFD9"/>
<name>A0AA36IFD9_9DINO</name>
<feature type="compositionally biased region" description="Low complexity" evidence="2">
    <location>
        <begin position="594"/>
        <end position="607"/>
    </location>
</feature>
<protein>
    <recommendedName>
        <fullName evidence="3">WW domain-containing protein</fullName>
    </recommendedName>
</protein>
<feature type="compositionally biased region" description="Basic and acidic residues" evidence="2">
    <location>
        <begin position="619"/>
        <end position="636"/>
    </location>
</feature>
<dbReference type="Pfam" id="PF00849">
    <property type="entry name" value="PseudoU_synth_2"/>
    <property type="match status" value="1"/>
</dbReference>
<dbReference type="InterPro" id="IPR050188">
    <property type="entry name" value="RluA_PseudoU_synthase"/>
</dbReference>
<evidence type="ECO:0000259" key="3">
    <source>
        <dbReference type="PROSITE" id="PS50020"/>
    </source>
</evidence>
<organism evidence="4 5">
    <name type="scientific">Effrenium voratum</name>
    <dbReference type="NCBI Taxonomy" id="2562239"/>
    <lineage>
        <taxon>Eukaryota</taxon>
        <taxon>Sar</taxon>
        <taxon>Alveolata</taxon>
        <taxon>Dinophyceae</taxon>
        <taxon>Suessiales</taxon>
        <taxon>Symbiodiniaceae</taxon>
        <taxon>Effrenium</taxon>
    </lineage>
</organism>
<evidence type="ECO:0000256" key="2">
    <source>
        <dbReference type="SAM" id="MobiDB-lite"/>
    </source>
</evidence>
<feature type="region of interest" description="Disordered" evidence="2">
    <location>
        <begin position="533"/>
        <end position="561"/>
    </location>
</feature>
<dbReference type="InterPro" id="IPR001202">
    <property type="entry name" value="WW_dom"/>
</dbReference>
<dbReference type="PROSITE" id="PS50020">
    <property type="entry name" value="WW_DOMAIN_2"/>
    <property type="match status" value="1"/>
</dbReference>
<evidence type="ECO:0000256" key="1">
    <source>
        <dbReference type="ARBA" id="ARBA00010876"/>
    </source>
</evidence>
<dbReference type="InterPro" id="IPR006224">
    <property type="entry name" value="PsdUridine_synth_RluA-like_CS"/>
</dbReference>
<feature type="compositionally biased region" description="Basic and acidic residues" evidence="2">
    <location>
        <begin position="320"/>
        <end position="335"/>
    </location>
</feature>
<dbReference type="PANTHER" id="PTHR21600:SF87">
    <property type="entry name" value="RNA PSEUDOURIDYLATE SYNTHASE DOMAIN-CONTAINING PROTEIN 1"/>
    <property type="match status" value="1"/>
</dbReference>
<feature type="region of interest" description="Disordered" evidence="2">
    <location>
        <begin position="320"/>
        <end position="351"/>
    </location>
</feature>
<gene>
    <name evidence="4" type="ORF">EVOR1521_LOCUS12954</name>
</gene>
<keyword evidence="5" id="KW-1185">Reference proteome</keyword>
<feature type="domain" description="WW" evidence="3">
    <location>
        <begin position="692"/>
        <end position="727"/>
    </location>
</feature>
<evidence type="ECO:0000313" key="5">
    <source>
        <dbReference type="Proteomes" id="UP001178507"/>
    </source>
</evidence>
<dbReference type="Proteomes" id="UP001178507">
    <property type="component" value="Unassembled WGS sequence"/>
</dbReference>
<dbReference type="InterPro" id="IPR020103">
    <property type="entry name" value="PsdUridine_synth_cat_dom_sf"/>
</dbReference>
<dbReference type="Gene3D" id="3.30.2350.10">
    <property type="entry name" value="Pseudouridine synthase"/>
    <property type="match status" value="2"/>
</dbReference>
<comment type="caution">
    <text evidence="4">The sequence shown here is derived from an EMBL/GenBank/DDBJ whole genome shotgun (WGS) entry which is preliminary data.</text>
</comment>
<dbReference type="PROSITE" id="PS01129">
    <property type="entry name" value="PSI_RLU"/>
    <property type="match status" value="1"/>
</dbReference>
<dbReference type="InterPro" id="IPR006145">
    <property type="entry name" value="PsdUridine_synth_RsuA/RluA"/>
</dbReference>
<feature type="region of interest" description="Disordered" evidence="2">
    <location>
        <begin position="594"/>
        <end position="670"/>
    </location>
</feature>